<organism evidence="2">
    <name type="scientific">Cyanobacterium aponinum AL20115</name>
    <dbReference type="NCBI Taxonomy" id="3090662"/>
    <lineage>
        <taxon>Bacteria</taxon>
        <taxon>Bacillati</taxon>
        <taxon>Cyanobacteriota</taxon>
        <taxon>Cyanophyceae</taxon>
        <taxon>Oscillatoriophycideae</taxon>
        <taxon>Chroococcales</taxon>
        <taxon>Geminocystaceae</taxon>
        <taxon>Cyanobacterium</taxon>
    </lineage>
</organism>
<accession>A0AAF0Z8Q2</accession>
<protein>
    <submittedName>
        <fullName evidence="2">DUF4326 domain-containing protein</fullName>
    </submittedName>
</protein>
<dbReference type="Pfam" id="PF14216">
    <property type="entry name" value="DUF4326"/>
    <property type="match status" value="1"/>
</dbReference>
<evidence type="ECO:0000313" key="2">
    <source>
        <dbReference type="EMBL" id="WPF87546.1"/>
    </source>
</evidence>
<proteinExistence type="predicted"/>
<dbReference type="InterPro" id="IPR025475">
    <property type="entry name" value="DUF4326"/>
</dbReference>
<evidence type="ECO:0000259" key="1">
    <source>
        <dbReference type="Pfam" id="PF14216"/>
    </source>
</evidence>
<dbReference type="AlphaFoldDB" id="A0AAF0Z8Q2"/>
<sequence>MMSLSVVNGKVEGFENCIYIGRGGKGKKGSPLANPFKIGKDTREQVISKYRVWLWEQIQSGGVYKHRSQVAVTTPRNQAVIDELNRIRNLAKTHDVKLACFCSPLPCHGDIIIRCIHYLDSLNR</sequence>
<dbReference type="RefSeq" id="WP_320001083.1">
    <property type="nucleotide sequence ID" value="NZ_CP138348.1"/>
</dbReference>
<dbReference type="EMBL" id="CP138348">
    <property type="protein sequence ID" value="WPF87546.1"/>
    <property type="molecule type" value="Genomic_DNA"/>
</dbReference>
<reference evidence="2" key="1">
    <citation type="submission" date="2023-11" db="EMBL/GenBank/DDBJ databases">
        <title>Genome sequence of Cyanobacterium aponinum BCRC AL20115.</title>
        <authorList>
            <person name="Chang H.-Y."/>
            <person name="Lin K.-M."/>
            <person name="Hsueh H.-T."/>
            <person name="Chu H.-A."/>
            <person name="Kuo C.-H."/>
        </authorList>
    </citation>
    <scope>NUCLEOTIDE SEQUENCE</scope>
    <source>
        <strain evidence="2">AL20115</strain>
    </source>
</reference>
<gene>
    <name evidence="2" type="ORF">SAY89_12095</name>
</gene>
<name>A0AAF0Z8Q2_9CHRO</name>
<feature type="domain" description="DUF4326" evidence="1">
    <location>
        <begin position="15"/>
        <end position="113"/>
    </location>
</feature>